<evidence type="ECO:0000256" key="1">
    <source>
        <dbReference type="ARBA" id="ARBA00004123"/>
    </source>
</evidence>
<evidence type="ECO:0000256" key="9">
    <source>
        <dbReference type="ARBA" id="ARBA00023242"/>
    </source>
</evidence>
<comment type="caution">
    <text evidence="12">The sequence shown here is derived from an EMBL/GenBank/DDBJ whole genome shotgun (WGS) entry which is preliminary data.</text>
</comment>
<dbReference type="AlphaFoldDB" id="A0AA88U8R7"/>
<keyword evidence="13" id="KW-1185">Reference proteome</keyword>
<protein>
    <recommendedName>
        <fullName evidence="11">ZF-HD dimerization-type domain-containing protein</fullName>
    </recommendedName>
</protein>
<accession>A0AA88U8R7</accession>
<feature type="region of interest" description="Disordered" evidence="10">
    <location>
        <begin position="199"/>
        <end position="221"/>
    </location>
</feature>
<dbReference type="SUPFAM" id="SSF46689">
    <property type="entry name" value="Homeodomain-like"/>
    <property type="match status" value="1"/>
</dbReference>
<evidence type="ECO:0000259" key="11">
    <source>
        <dbReference type="PROSITE" id="PS51523"/>
    </source>
</evidence>
<dbReference type="GO" id="GO:0000976">
    <property type="term" value="F:transcription cis-regulatory region binding"/>
    <property type="evidence" value="ECO:0007669"/>
    <property type="project" value="TreeGrafter"/>
</dbReference>
<comment type="subcellular location">
    <subcellularLocation>
        <location evidence="1">Nucleus</location>
    </subcellularLocation>
</comment>
<dbReference type="Gene3D" id="1.10.10.60">
    <property type="entry name" value="Homeodomain-like"/>
    <property type="match status" value="1"/>
</dbReference>
<organism evidence="12 13">
    <name type="scientific">Escallonia rubra</name>
    <dbReference type="NCBI Taxonomy" id="112253"/>
    <lineage>
        <taxon>Eukaryota</taxon>
        <taxon>Viridiplantae</taxon>
        <taxon>Streptophyta</taxon>
        <taxon>Embryophyta</taxon>
        <taxon>Tracheophyta</taxon>
        <taxon>Spermatophyta</taxon>
        <taxon>Magnoliopsida</taxon>
        <taxon>eudicotyledons</taxon>
        <taxon>Gunneridae</taxon>
        <taxon>Pentapetalae</taxon>
        <taxon>asterids</taxon>
        <taxon>campanulids</taxon>
        <taxon>Escalloniales</taxon>
        <taxon>Escalloniaceae</taxon>
        <taxon>Escallonia</taxon>
    </lineage>
</organism>
<dbReference type="GO" id="GO:0005634">
    <property type="term" value="C:nucleus"/>
    <property type="evidence" value="ECO:0007669"/>
    <property type="project" value="UniProtKB-SubCell"/>
</dbReference>
<evidence type="ECO:0000256" key="3">
    <source>
        <dbReference type="ARBA" id="ARBA00022771"/>
    </source>
</evidence>
<evidence type="ECO:0000256" key="7">
    <source>
        <dbReference type="ARBA" id="ARBA00023155"/>
    </source>
</evidence>
<name>A0AA88U8R7_9ASTE</name>
<feature type="domain" description="ZF-HD dimerization-type" evidence="11">
    <location>
        <begin position="21"/>
        <end position="70"/>
    </location>
</feature>
<dbReference type="PROSITE" id="PS51523">
    <property type="entry name" value="ZF_HD_DIMER"/>
    <property type="match status" value="1"/>
</dbReference>
<keyword evidence="6" id="KW-0238">DNA-binding</keyword>
<keyword evidence="2" id="KW-0479">Metal-binding</keyword>
<evidence type="ECO:0000256" key="10">
    <source>
        <dbReference type="SAM" id="MobiDB-lite"/>
    </source>
</evidence>
<keyword evidence="3" id="KW-0863">Zinc-finger</keyword>
<feature type="region of interest" description="Disordered" evidence="10">
    <location>
        <begin position="121"/>
        <end position="157"/>
    </location>
</feature>
<dbReference type="EMBL" id="JAVXUO010003153">
    <property type="protein sequence ID" value="KAK2966077.1"/>
    <property type="molecule type" value="Genomic_DNA"/>
</dbReference>
<keyword evidence="9" id="KW-0539">Nucleus</keyword>
<dbReference type="GO" id="GO:0003700">
    <property type="term" value="F:DNA-binding transcription factor activity"/>
    <property type="evidence" value="ECO:0007669"/>
    <property type="project" value="TreeGrafter"/>
</dbReference>
<dbReference type="NCBIfam" id="TIGR01565">
    <property type="entry name" value="homeo_ZF_HD"/>
    <property type="match status" value="1"/>
</dbReference>
<dbReference type="Pfam" id="PF04770">
    <property type="entry name" value="ZF-HD_dimer"/>
    <property type="match status" value="1"/>
</dbReference>
<evidence type="ECO:0000313" key="12">
    <source>
        <dbReference type="EMBL" id="KAK2966077.1"/>
    </source>
</evidence>
<evidence type="ECO:0000256" key="8">
    <source>
        <dbReference type="ARBA" id="ARBA00023163"/>
    </source>
</evidence>
<proteinExistence type="predicted"/>
<evidence type="ECO:0000256" key="4">
    <source>
        <dbReference type="ARBA" id="ARBA00022833"/>
    </source>
</evidence>
<dbReference type="InterPro" id="IPR009057">
    <property type="entry name" value="Homeodomain-like_sf"/>
</dbReference>
<keyword evidence="4" id="KW-0862">Zinc</keyword>
<dbReference type="Proteomes" id="UP001187471">
    <property type="component" value="Unassembled WGS sequence"/>
</dbReference>
<reference evidence="12" key="1">
    <citation type="submission" date="2022-12" db="EMBL/GenBank/DDBJ databases">
        <title>Draft genome assemblies for two species of Escallonia (Escalloniales).</title>
        <authorList>
            <person name="Chanderbali A."/>
            <person name="Dervinis C."/>
            <person name="Anghel I."/>
            <person name="Soltis D."/>
            <person name="Soltis P."/>
            <person name="Zapata F."/>
        </authorList>
    </citation>
    <scope>NUCLEOTIDE SEQUENCE</scope>
    <source>
        <strain evidence="12">UCBG92.1500</strain>
        <tissue evidence="12">Leaf</tissue>
    </source>
</reference>
<dbReference type="InterPro" id="IPR006455">
    <property type="entry name" value="Homeodomain_ZF_HD"/>
</dbReference>
<dbReference type="GO" id="GO:0008270">
    <property type="term" value="F:zinc ion binding"/>
    <property type="evidence" value="ECO:0007669"/>
    <property type="project" value="UniProtKB-KW"/>
</dbReference>
<dbReference type="NCBIfam" id="TIGR01566">
    <property type="entry name" value="ZF_HD_prot_N"/>
    <property type="match status" value="1"/>
</dbReference>
<keyword evidence="5" id="KW-0805">Transcription regulation</keyword>
<feature type="region of interest" description="Disordered" evidence="10">
    <location>
        <begin position="78"/>
        <end position="107"/>
    </location>
</feature>
<gene>
    <name evidence="12" type="ORF">RJ640_025573</name>
</gene>
<dbReference type="PANTHER" id="PTHR31948">
    <property type="entry name" value="ZINC-FINGER HOMEODOMAIN PROTEIN 2"/>
    <property type="match status" value="1"/>
</dbReference>
<dbReference type="InterPro" id="IPR006456">
    <property type="entry name" value="ZF_HD_homeobox_Cys/His_dimer"/>
</dbReference>
<keyword evidence="8" id="KW-0804">Transcription</keyword>
<evidence type="ECO:0000256" key="6">
    <source>
        <dbReference type="ARBA" id="ARBA00023125"/>
    </source>
</evidence>
<dbReference type="GO" id="GO:0050793">
    <property type="term" value="P:regulation of developmental process"/>
    <property type="evidence" value="ECO:0007669"/>
    <property type="project" value="TreeGrafter"/>
</dbReference>
<evidence type="ECO:0000313" key="13">
    <source>
        <dbReference type="Proteomes" id="UP001187471"/>
    </source>
</evidence>
<dbReference type="PANTHER" id="PTHR31948:SF171">
    <property type="entry name" value="HOMEOBOX DOMAIN-CONTAINING PROTEIN"/>
    <property type="match status" value="1"/>
</dbReference>
<evidence type="ECO:0000256" key="2">
    <source>
        <dbReference type="ARBA" id="ARBA00022723"/>
    </source>
</evidence>
<sequence>MASQNGGVHTGAARPYKVVRYEECQRNHAAQIMSFALDGCGLFEPRGESGTPESQTCACCGCNRSFHRKVEVQVLTPPPQLATTPHRGHQRIRVSQSPRPISPPQPQPPPIIYRYARRSVAALPPPPPSQPTERAKGKEMAVGGERKKGKKTKFTGEQKERLKEFAERLGWRMKGSDEEGIRRFCSENGIERLVFRNWINNNRPPKESGQSTITQPSNNNG</sequence>
<keyword evidence="7" id="KW-0371">Homeobox</keyword>
<evidence type="ECO:0000256" key="5">
    <source>
        <dbReference type="ARBA" id="ARBA00023015"/>
    </source>
</evidence>